<dbReference type="InterPro" id="IPR001608">
    <property type="entry name" value="Ala_racemase_N"/>
</dbReference>
<name>A6TQQ9_ALKMQ</name>
<dbReference type="HOGENOM" id="CLU_067103_0_0_9"/>
<keyword evidence="6" id="KW-1185">Reference proteome</keyword>
<dbReference type="PANTHER" id="PTHR30511:SF3">
    <property type="entry name" value="LYSINE RACEMASE"/>
    <property type="match status" value="1"/>
</dbReference>
<dbReference type="SUPFAM" id="SSF51419">
    <property type="entry name" value="PLP-binding barrel"/>
    <property type="match status" value="1"/>
</dbReference>
<evidence type="ECO:0000313" key="5">
    <source>
        <dbReference type="EMBL" id="ABR48527.1"/>
    </source>
</evidence>
<dbReference type="Proteomes" id="UP000001572">
    <property type="component" value="Chromosome"/>
</dbReference>
<feature type="domain" description="Alanine racemase N-terminal" evidence="4">
    <location>
        <begin position="12"/>
        <end position="228"/>
    </location>
</feature>
<dbReference type="Pfam" id="PF01168">
    <property type="entry name" value="Ala_racemase_N"/>
    <property type="match status" value="1"/>
</dbReference>
<dbReference type="GO" id="GO:0008784">
    <property type="term" value="F:alanine racemase activity"/>
    <property type="evidence" value="ECO:0007669"/>
    <property type="project" value="TreeGrafter"/>
</dbReference>
<dbReference type="NCBIfam" id="NF040742">
    <property type="entry name" value="racem_Orr"/>
    <property type="match status" value="1"/>
</dbReference>
<keyword evidence="3" id="KW-0413">Isomerase</keyword>
<dbReference type="PANTHER" id="PTHR30511">
    <property type="entry name" value="ALANINE RACEMASE"/>
    <property type="match status" value="1"/>
</dbReference>
<organism evidence="5 6">
    <name type="scientific">Alkaliphilus metalliredigens (strain QYMF)</name>
    <dbReference type="NCBI Taxonomy" id="293826"/>
    <lineage>
        <taxon>Bacteria</taxon>
        <taxon>Bacillati</taxon>
        <taxon>Bacillota</taxon>
        <taxon>Clostridia</taxon>
        <taxon>Peptostreptococcales</taxon>
        <taxon>Natronincolaceae</taxon>
        <taxon>Alkaliphilus</taxon>
    </lineage>
</organism>
<comment type="cofactor">
    <cofactor evidence="1">
        <name>pyridoxal 5'-phosphate</name>
        <dbReference type="ChEBI" id="CHEBI:597326"/>
    </cofactor>
</comment>
<dbReference type="InterPro" id="IPR000821">
    <property type="entry name" value="Ala_racemase"/>
</dbReference>
<gene>
    <name evidence="5" type="ordered locus">Amet_2373</name>
</gene>
<evidence type="ECO:0000256" key="3">
    <source>
        <dbReference type="ARBA" id="ARBA00023235"/>
    </source>
</evidence>
<proteinExistence type="predicted"/>
<dbReference type="AlphaFoldDB" id="A6TQQ9"/>
<protein>
    <submittedName>
        <fullName evidence="5">Alanine racemase domain protein</fullName>
    </submittedName>
</protein>
<keyword evidence="2" id="KW-0663">Pyridoxal phosphate</keyword>
<dbReference type="GO" id="GO:0030170">
    <property type="term" value="F:pyridoxal phosphate binding"/>
    <property type="evidence" value="ECO:0007669"/>
    <property type="project" value="TreeGrafter"/>
</dbReference>
<sequence>MESDKMNPKVTIDLAKLRHNARVMTEKCNEYGIAIAGVTKVFGGRPEIAQAMIDGGIQYLADSRVENLKKMKDLSLPKILLRLPMISRVDDVVKYCDISLNSEVETIIALSQAAEKQHKTHKIILMVDLGDLREGIFDSQALKLALDEIKNLKGIKVVGIGTNLTCYGGVIPDEENLGRLIAYASEIEAVLGTKLEIISGGNSSSIYMVQEGRMLEEVNLLRLGEAIVLGTESAYGNVIPGTHQDIFQLEAEIIEIKEKPSIPIGKIGMDAFGNKPSFEDKGVRKRAILAVGKQDIGTHAIRPVNVNVIILGGSSDHLIVDITDCDMQHQIGSTLTFDLTYGALLSLMTSEYIYKQMNDTKPRP</sequence>
<dbReference type="EMBL" id="CP000724">
    <property type="protein sequence ID" value="ABR48527.1"/>
    <property type="molecule type" value="Genomic_DNA"/>
</dbReference>
<dbReference type="CDD" id="cd06815">
    <property type="entry name" value="PLPDE_III_AR_like_1"/>
    <property type="match status" value="1"/>
</dbReference>
<dbReference type="Gene3D" id="3.20.20.10">
    <property type="entry name" value="Alanine racemase"/>
    <property type="match status" value="1"/>
</dbReference>
<reference evidence="6" key="1">
    <citation type="journal article" date="2016" name="Genome Announc.">
        <title>Complete genome sequence of Alkaliphilus metalliredigens strain QYMF, an alkaliphilic and metal-reducing bacterium isolated from borax-contaminated leachate ponds.</title>
        <authorList>
            <person name="Hwang C."/>
            <person name="Copeland A."/>
            <person name="Lucas S."/>
            <person name="Lapidus A."/>
            <person name="Barry K."/>
            <person name="Detter J.C."/>
            <person name="Glavina Del Rio T."/>
            <person name="Hammon N."/>
            <person name="Israni S."/>
            <person name="Dalin E."/>
            <person name="Tice H."/>
            <person name="Pitluck S."/>
            <person name="Chertkov O."/>
            <person name="Brettin T."/>
            <person name="Bruce D."/>
            <person name="Han C."/>
            <person name="Schmutz J."/>
            <person name="Larimer F."/>
            <person name="Land M.L."/>
            <person name="Hauser L."/>
            <person name="Kyrpides N."/>
            <person name="Mikhailova N."/>
            <person name="Ye Q."/>
            <person name="Zhou J."/>
            <person name="Richardson P."/>
            <person name="Fields M.W."/>
        </authorList>
    </citation>
    <scope>NUCLEOTIDE SEQUENCE [LARGE SCALE GENOMIC DNA]</scope>
    <source>
        <strain evidence="6">QYMF</strain>
    </source>
</reference>
<dbReference type="GO" id="GO:0005829">
    <property type="term" value="C:cytosol"/>
    <property type="evidence" value="ECO:0007669"/>
    <property type="project" value="TreeGrafter"/>
</dbReference>
<dbReference type="KEGG" id="amt:Amet_2373"/>
<dbReference type="eggNOG" id="COG3457">
    <property type="taxonomic scope" value="Bacteria"/>
</dbReference>
<dbReference type="STRING" id="293826.Amet_2373"/>
<evidence type="ECO:0000256" key="2">
    <source>
        <dbReference type="ARBA" id="ARBA00022898"/>
    </source>
</evidence>
<evidence type="ECO:0000259" key="4">
    <source>
        <dbReference type="Pfam" id="PF01168"/>
    </source>
</evidence>
<evidence type="ECO:0000256" key="1">
    <source>
        <dbReference type="ARBA" id="ARBA00001933"/>
    </source>
</evidence>
<evidence type="ECO:0000313" key="6">
    <source>
        <dbReference type="Proteomes" id="UP000001572"/>
    </source>
</evidence>
<dbReference type="InterPro" id="IPR029066">
    <property type="entry name" value="PLP-binding_barrel"/>
</dbReference>
<accession>A6TQQ9</accession>